<comment type="caution">
    <text evidence="1">The sequence shown here is derived from an EMBL/GenBank/DDBJ whole genome shotgun (WGS) entry which is preliminary data.</text>
</comment>
<name>A0AAV4M2S3_BABCB</name>
<accession>A0AAV4M2S3</accession>
<dbReference type="GeneID" id="94197847"/>
<keyword evidence="2" id="KW-1185">Reference proteome</keyword>
<dbReference type="RefSeq" id="XP_067718435.1">
    <property type="nucleotide sequence ID" value="XM_067862334.1"/>
</dbReference>
<organism evidence="1 2">
    <name type="scientific">Babesia caballi</name>
    <dbReference type="NCBI Taxonomy" id="5871"/>
    <lineage>
        <taxon>Eukaryota</taxon>
        <taxon>Sar</taxon>
        <taxon>Alveolata</taxon>
        <taxon>Apicomplexa</taxon>
        <taxon>Aconoidasida</taxon>
        <taxon>Piroplasmida</taxon>
        <taxon>Babesiidae</taxon>
        <taxon>Babesia</taxon>
    </lineage>
</organism>
<dbReference type="AlphaFoldDB" id="A0AAV4M2S3"/>
<gene>
    <name evidence="1" type="ORF">BcabD6B2_58020</name>
</gene>
<dbReference type="Proteomes" id="UP001497744">
    <property type="component" value="Unassembled WGS sequence"/>
</dbReference>
<reference evidence="1 2" key="1">
    <citation type="submission" date="2021-06" db="EMBL/GenBank/DDBJ databases">
        <title>Genome sequence of Babesia caballi.</title>
        <authorList>
            <person name="Yamagishi J."/>
            <person name="Kidaka T."/>
            <person name="Ochi A."/>
        </authorList>
    </citation>
    <scope>NUCLEOTIDE SEQUENCE [LARGE SCALE GENOMIC DNA]</scope>
    <source>
        <strain evidence="1">USDA-D6B2</strain>
    </source>
</reference>
<sequence length="117" mass="12737">MCWMRKLKGRSTKIVMRGKKVVNDSSKGQWTTGSGGRGKRRLMWQEDFKLEATTEGGVQCIGFDELNDEEVGDEDEEEGAYALERATATAIEGAIALVTATARTTTAITLGITFVTS</sequence>
<evidence type="ECO:0000313" key="2">
    <source>
        <dbReference type="Proteomes" id="UP001497744"/>
    </source>
</evidence>
<evidence type="ECO:0000313" key="1">
    <source>
        <dbReference type="EMBL" id="GIX66366.1"/>
    </source>
</evidence>
<dbReference type="EMBL" id="BPLF01000006">
    <property type="protein sequence ID" value="GIX66366.1"/>
    <property type="molecule type" value="Genomic_DNA"/>
</dbReference>
<protein>
    <submittedName>
        <fullName evidence="1">Glycosyltransferase</fullName>
    </submittedName>
</protein>
<proteinExistence type="predicted"/>